<dbReference type="PANTHER" id="PTHR13318">
    <property type="entry name" value="PARTNER OF PAIRED, ISOFORM B-RELATED"/>
    <property type="match status" value="1"/>
</dbReference>
<dbReference type="InterPro" id="IPR036047">
    <property type="entry name" value="F-box-like_dom_sf"/>
</dbReference>
<evidence type="ECO:0000313" key="3">
    <source>
        <dbReference type="EMBL" id="CAG8432697.1"/>
    </source>
</evidence>
<dbReference type="PROSITE" id="PS50181">
    <property type="entry name" value="FBOX"/>
    <property type="match status" value="1"/>
</dbReference>
<dbReference type="SUPFAM" id="SSF81383">
    <property type="entry name" value="F-box domain"/>
    <property type="match status" value="1"/>
</dbReference>
<accession>A0A9N8UVG2</accession>
<dbReference type="Proteomes" id="UP000789706">
    <property type="component" value="Unassembled WGS sequence"/>
</dbReference>
<dbReference type="SMART" id="SM00256">
    <property type="entry name" value="FBOX"/>
    <property type="match status" value="1"/>
</dbReference>
<gene>
    <name evidence="3" type="ORF">DEBURN_LOCUS25</name>
</gene>
<dbReference type="OrthoDB" id="421226at2759"/>
<comment type="caution">
    <text evidence="3">The sequence shown here is derived from an EMBL/GenBank/DDBJ whole genome shotgun (WGS) entry which is preliminary data.</text>
</comment>
<feature type="domain" description="F-box" evidence="2">
    <location>
        <begin position="106"/>
        <end position="152"/>
    </location>
</feature>
<sequence length="539" mass="62924">MNVTSRELEKDYKIIPADKNNNIVTNIISDELKLDKDSKNISEDKNNNILENKNNNIPENKNNNIPEDKNNNKNNNILEDKNNNILENKNNNDTEDKNIVTNIISDRAFPNFPNELSFIVLSHLNQQNRIKLSRVSKAFRNLTYESILWREAIIYNTRGFGDNALQILKDVRYLDARASKLDDGFIRKLVSRSPGKSLRVLDLSVNEITDKAMVEIGHNCQNLQKLYLEGCRNLTEVQPLRFLSPHLTTLILSHCSELSDESIEELFKYLGPNLINLDLDGCHRITNYGIYKISEHLNNLKYLAIDGQGIEDNSLLEIFKKCRFLNLFSMSFCDVLTDNSLEGIIRYLTPNLRFLRLRKGSEFTEEGFNRFFHGLSLRNHSFYSLDMSECLNITESNLNQMSHSKLRWLNLDWCWKLKEESLYRILTLYPELQEIMMTGCNEITCERLLDMKFPKLKVLNLLSCRNVESDIIKKICELNKGLYIIGYYGEVYKDGIQIGYNEEIYIEREEIELMVGGREKRWGILNIGNWLRFYRGYSI</sequence>
<name>A0A9N8UVG2_9GLOM</name>
<proteinExistence type="predicted"/>
<evidence type="ECO:0000259" key="2">
    <source>
        <dbReference type="PROSITE" id="PS50181"/>
    </source>
</evidence>
<reference evidence="3" key="1">
    <citation type="submission" date="2021-06" db="EMBL/GenBank/DDBJ databases">
        <authorList>
            <person name="Kallberg Y."/>
            <person name="Tangrot J."/>
            <person name="Rosling A."/>
        </authorList>
    </citation>
    <scope>NUCLEOTIDE SEQUENCE</scope>
    <source>
        <strain evidence="3">AZ414A</strain>
    </source>
</reference>
<dbReference type="AlphaFoldDB" id="A0A9N8UVG2"/>
<dbReference type="GO" id="GO:0031146">
    <property type="term" value="P:SCF-dependent proteasomal ubiquitin-dependent protein catabolic process"/>
    <property type="evidence" value="ECO:0007669"/>
    <property type="project" value="TreeGrafter"/>
</dbReference>
<dbReference type="InterPro" id="IPR001810">
    <property type="entry name" value="F-box_dom"/>
</dbReference>
<feature type="compositionally biased region" description="Low complexity" evidence="1">
    <location>
        <begin position="72"/>
        <end position="89"/>
    </location>
</feature>
<dbReference type="EMBL" id="CAJVPK010000001">
    <property type="protein sequence ID" value="CAG8432697.1"/>
    <property type="molecule type" value="Genomic_DNA"/>
</dbReference>
<dbReference type="Pfam" id="PF12937">
    <property type="entry name" value="F-box-like"/>
    <property type="match status" value="1"/>
</dbReference>
<keyword evidence="4" id="KW-1185">Reference proteome</keyword>
<dbReference type="GO" id="GO:0019005">
    <property type="term" value="C:SCF ubiquitin ligase complex"/>
    <property type="evidence" value="ECO:0007669"/>
    <property type="project" value="TreeGrafter"/>
</dbReference>
<evidence type="ECO:0000313" key="4">
    <source>
        <dbReference type="Proteomes" id="UP000789706"/>
    </source>
</evidence>
<dbReference type="Pfam" id="PF25372">
    <property type="entry name" value="DUF7885"/>
    <property type="match status" value="1"/>
</dbReference>
<protein>
    <submittedName>
        <fullName evidence="3">5679_t:CDS:1</fullName>
    </submittedName>
</protein>
<dbReference type="Gene3D" id="3.80.10.10">
    <property type="entry name" value="Ribonuclease Inhibitor"/>
    <property type="match status" value="2"/>
</dbReference>
<dbReference type="InterPro" id="IPR057207">
    <property type="entry name" value="FBXL15_LRR"/>
</dbReference>
<dbReference type="SMART" id="SM00367">
    <property type="entry name" value="LRR_CC"/>
    <property type="match status" value="8"/>
</dbReference>
<feature type="compositionally biased region" description="Low complexity" evidence="1">
    <location>
        <begin position="47"/>
        <end position="65"/>
    </location>
</feature>
<dbReference type="PANTHER" id="PTHR13318:SF95">
    <property type="entry name" value="F-BOX PROTEIN YLR352W"/>
    <property type="match status" value="1"/>
</dbReference>
<feature type="region of interest" description="Disordered" evidence="1">
    <location>
        <begin position="39"/>
        <end position="93"/>
    </location>
</feature>
<dbReference type="SUPFAM" id="SSF52047">
    <property type="entry name" value="RNI-like"/>
    <property type="match status" value="1"/>
</dbReference>
<organism evidence="3 4">
    <name type="scientific">Diversispora eburnea</name>
    <dbReference type="NCBI Taxonomy" id="1213867"/>
    <lineage>
        <taxon>Eukaryota</taxon>
        <taxon>Fungi</taxon>
        <taxon>Fungi incertae sedis</taxon>
        <taxon>Mucoromycota</taxon>
        <taxon>Glomeromycotina</taxon>
        <taxon>Glomeromycetes</taxon>
        <taxon>Diversisporales</taxon>
        <taxon>Diversisporaceae</taxon>
        <taxon>Diversispora</taxon>
    </lineage>
</organism>
<evidence type="ECO:0000256" key="1">
    <source>
        <dbReference type="SAM" id="MobiDB-lite"/>
    </source>
</evidence>
<dbReference type="InterPro" id="IPR032675">
    <property type="entry name" value="LRR_dom_sf"/>
</dbReference>
<dbReference type="InterPro" id="IPR006553">
    <property type="entry name" value="Leu-rich_rpt_Cys-con_subtyp"/>
</dbReference>